<organism evidence="1 2">
    <name type="scientific">Mycobacterium kansasii</name>
    <dbReference type="NCBI Taxonomy" id="1768"/>
    <lineage>
        <taxon>Bacteria</taxon>
        <taxon>Bacillati</taxon>
        <taxon>Actinomycetota</taxon>
        <taxon>Actinomycetes</taxon>
        <taxon>Mycobacteriales</taxon>
        <taxon>Mycobacteriaceae</taxon>
        <taxon>Mycobacterium</taxon>
    </lineage>
</organism>
<accession>A0A1V3XYS9</accession>
<proteinExistence type="predicted"/>
<sequence>MAIVGNHLSPSGVVKDDGTRVNTIWGELAWQLGGAEGSRWSPGGDACRSHAPPGPALHELLAKYAPRSF</sequence>
<dbReference type="Proteomes" id="UP000188532">
    <property type="component" value="Unassembled WGS sequence"/>
</dbReference>
<evidence type="ECO:0000313" key="2">
    <source>
        <dbReference type="Proteomes" id="UP000188532"/>
    </source>
</evidence>
<gene>
    <name evidence="1" type="ORF">BZL29_1642</name>
</gene>
<comment type="caution">
    <text evidence="1">The sequence shown here is derived from an EMBL/GenBank/DDBJ whole genome shotgun (WGS) entry which is preliminary data.</text>
</comment>
<dbReference type="EMBL" id="MVBN01000001">
    <property type="protein sequence ID" value="OOK84222.1"/>
    <property type="molecule type" value="Genomic_DNA"/>
</dbReference>
<evidence type="ECO:0000313" key="1">
    <source>
        <dbReference type="EMBL" id="OOK84222.1"/>
    </source>
</evidence>
<dbReference type="AlphaFoldDB" id="A0A1V3XYS9"/>
<reference evidence="1 2" key="1">
    <citation type="submission" date="2017-02" db="EMBL/GenBank/DDBJ databases">
        <title>Complete genome sequences of Mycobacterium kansasii strains isolated from rhesus macaques.</title>
        <authorList>
            <person name="Panda A."/>
            <person name="Nagaraj S."/>
            <person name="Zhao X."/>
            <person name="Tettelin H."/>
            <person name="Detolla L.J."/>
        </authorList>
    </citation>
    <scope>NUCLEOTIDE SEQUENCE [LARGE SCALE GENOMIC DNA]</scope>
    <source>
        <strain evidence="1 2">11-3469</strain>
    </source>
</reference>
<name>A0A1V3XYS9_MYCKA</name>
<protein>
    <submittedName>
        <fullName evidence="1">Uncharacterized protein</fullName>
    </submittedName>
</protein>